<keyword evidence="3" id="KW-1185">Reference proteome</keyword>
<accession>A0A8J2L5Y2</accession>
<reference evidence="2" key="1">
    <citation type="submission" date="2021-06" db="EMBL/GenBank/DDBJ databases">
        <authorList>
            <person name="Hodson N. C."/>
            <person name="Mongue J. A."/>
            <person name="Jaron S. K."/>
        </authorList>
    </citation>
    <scope>NUCLEOTIDE SEQUENCE</scope>
</reference>
<dbReference type="EMBL" id="CAJVCH010548250">
    <property type="protein sequence ID" value="CAG7828616.1"/>
    <property type="molecule type" value="Genomic_DNA"/>
</dbReference>
<comment type="caution">
    <text evidence="2">The sequence shown here is derived from an EMBL/GenBank/DDBJ whole genome shotgun (WGS) entry which is preliminary data.</text>
</comment>
<name>A0A8J2L5Y2_9HEXA</name>
<feature type="region of interest" description="Disordered" evidence="1">
    <location>
        <begin position="1"/>
        <end position="38"/>
    </location>
</feature>
<organism evidence="2 3">
    <name type="scientific">Allacma fusca</name>
    <dbReference type="NCBI Taxonomy" id="39272"/>
    <lineage>
        <taxon>Eukaryota</taxon>
        <taxon>Metazoa</taxon>
        <taxon>Ecdysozoa</taxon>
        <taxon>Arthropoda</taxon>
        <taxon>Hexapoda</taxon>
        <taxon>Collembola</taxon>
        <taxon>Symphypleona</taxon>
        <taxon>Sminthuridae</taxon>
        <taxon>Allacma</taxon>
    </lineage>
</organism>
<evidence type="ECO:0000313" key="3">
    <source>
        <dbReference type="Proteomes" id="UP000708208"/>
    </source>
</evidence>
<dbReference type="AlphaFoldDB" id="A0A8J2L5Y2"/>
<feature type="compositionally biased region" description="Acidic residues" evidence="1">
    <location>
        <begin position="1"/>
        <end position="20"/>
    </location>
</feature>
<proteinExistence type="predicted"/>
<sequence>MEEEEDDRLEEDEDFDEHQDQDDHSRPTTPKWWRPPIPPETYLWEEIRRKRQRGGYPWTYLDRHEDSG</sequence>
<dbReference type="Proteomes" id="UP000708208">
    <property type="component" value="Unassembled WGS sequence"/>
</dbReference>
<dbReference type="OrthoDB" id="8251770at2759"/>
<evidence type="ECO:0000256" key="1">
    <source>
        <dbReference type="SAM" id="MobiDB-lite"/>
    </source>
</evidence>
<protein>
    <submittedName>
        <fullName evidence="2">Uncharacterized protein</fullName>
    </submittedName>
</protein>
<gene>
    <name evidence="2" type="ORF">AFUS01_LOCUS38532</name>
</gene>
<evidence type="ECO:0000313" key="2">
    <source>
        <dbReference type="EMBL" id="CAG7828616.1"/>
    </source>
</evidence>